<keyword evidence="13" id="KW-0675">Receptor</keyword>
<dbReference type="Pfam" id="PF07715">
    <property type="entry name" value="Plug"/>
    <property type="match status" value="1"/>
</dbReference>
<dbReference type="InterPro" id="IPR039426">
    <property type="entry name" value="TonB-dep_rcpt-like"/>
</dbReference>
<evidence type="ECO:0000256" key="5">
    <source>
        <dbReference type="ARBA" id="ARBA00022692"/>
    </source>
</evidence>
<dbReference type="RefSeq" id="WP_342627896.1">
    <property type="nucleotide sequence ID" value="NZ_CP152276.1"/>
</dbReference>
<organism evidence="13 14">
    <name type="scientific">Nguyenibacter vanlangensis</name>
    <dbReference type="NCBI Taxonomy" id="1216886"/>
    <lineage>
        <taxon>Bacteria</taxon>
        <taxon>Pseudomonadati</taxon>
        <taxon>Pseudomonadota</taxon>
        <taxon>Alphaproteobacteria</taxon>
        <taxon>Acetobacterales</taxon>
        <taxon>Acetobacteraceae</taxon>
        <taxon>Nguyenibacter</taxon>
    </lineage>
</organism>
<keyword evidence="3" id="KW-1134">Transmembrane beta strand</keyword>
<dbReference type="InterPro" id="IPR012910">
    <property type="entry name" value="Plug_dom"/>
</dbReference>
<gene>
    <name evidence="13" type="ORF">AAC691_17760</name>
</gene>
<protein>
    <submittedName>
        <fullName evidence="13">TonB-dependent receptor plug domain-containing protein</fullName>
    </submittedName>
</protein>
<evidence type="ECO:0000256" key="4">
    <source>
        <dbReference type="ARBA" id="ARBA00022496"/>
    </source>
</evidence>
<feature type="compositionally biased region" description="Basic residues" evidence="11">
    <location>
        <begin position="41"/>
        <end position="50"/>
    </location>
</feature>
<evidence type="ECO:0000259" key="12">
    <source>
        <dbReference type="Pfam" id="PF07715"/>
    </source>
</evidence>
<keyword evidence="4" id="KW-0410">Iron transport</keyword>
<dbReference type="Gene3D" id="2.40.170.20">
    <property type="entry name" value="TonB-dependent receptor, beta-barrel domain"/>
    <property type="match status" value="1"/>
</dbReference>
<evidence type="ECO:0000256" key="3">
    <source>
        <dbReference type="ARBA" id="ARBA00022452"/>
    </source>
</evidence>
<keyword evidence="5" id="KW-0812">Transmembrane</keyword>
<feature type="region of interest" description="Disordered" evidence="11">
    <location>
        <begin position="38"/>
        <end position="58"/>
    </location>
</feature>
<accession>A0ABZ3D2W4</accession>
<dbReference type="SUPFAM" id="SSF56935">
    <property type="entry name" value="Porins"/>
    <property type="match status" value="1"/>
</dbReference>
<evidence type="ECO:0000256" key="2">
    <source>
        <dbReference type="ARBA" id="ARBA00022448"/>
    </source>
</evidence>
<evidence type="ECO:0000256" key="9">
    <source>
        <dbReference type="ARBA" id="ARBA00023136"/>
    </source>
</evidence>
<evidence type="ECO:0000256" key="7">
    <source>
        <dbReference type="ARBA" id="ARBA00023065"/>
    </source>
</evidence>
<dbReference type="PANTHER" id="PTHR32552">
    <property type="entry name" value="FERRICHROME IRON RECEPTOR-RELATED"/>
    <property type="match status" value="1"/>
</dbReference>
<comment type="subcellular location">
    <subcellularLocation>
        <location evidence="1">Cell outer membrane</location>
        <topology evidence="1">Multi-pass membrane protein</topology>
    </subcellularLocation>
</comment>
<keyword evidence="6" id="KW-0408">Iron</keyword>
<keyword evidence="2" id="KW-0813">Transport</keyword>
<dbReference type="Proteomes" id="UP001449795">
    <property type="component" value="Chromosome"/>
</dbReference>
<evidence type="ECO:0000256" key="8">
    <source>
        <dbReference type="ARBA" id="ARBA00023077"/>
    </source>
</evidence>
<evidence type="ECO:0000256" key="1">
    <source>
        <dbReference type="ARBA" id="ARBA00004571"/>
    </source>
</evidence>
<reference evidence="13 14" key="1">
    <citation type="submission" date="2024-04" db="EMBL/GenBank/DDBJ databases">
        <title>Complete genome sequence of Nguyenibacter vanlangesis HBCM-1154, a strain capable of nitrogen fixation, IAA production, and phosphorus solubilization isolated from sugarcane soil.</title>
        <authorList>
            <person name="MY HANH P."/>
        </authorList>
    </citation>
    <scope>NUCLEOTIDE SEQUENCE [LARGE SCALE GENOMIC DNA]</scope>
    <source>
        <strain evidence="13 14">HBCM 1154</strain>
    </source>
</reference>
<evidence type="ECO:0000313" key="14">
    <source>
        <dbReference type="Proteomes" id="UP001449795"/>
    </source>
</evidence>
<evidence type="ECO:0000256" key="6">
    <source>
        <dbReference type="ARBA" id="ARBA00023004"/>
    </source>
</evidence>
<dbReference type="EMBL" id="CP152276">
    <property type="protein sequence ID" value="XAE42094.1"/>
    <property type="molecule type" value="Genomic_DNA"/>
</dbReference>
<keyword evidence="8" id="KW-0798">TonB box</keyword>
<proteinExistence type="predicted"/>
<evidence type="ECO:0000256" key="11">
    <source>
        <dbReference type="SAM" id="MobiDB-lite"/>
    </source>
</evidence>
<sequence>MRSGRAGLLTVLSVTTALACLPIGGEMVPGALAATADGRRPIHKPGHHRRPAADGGAVAVAQAPVRPARRRAAAASPEAIDVVAHASRFGFDAQQHQAGSTTMLSEEALISHHVNTVMDLQKLVPNLTIQTESGSNAPSFYLRGIGLEDYTQNNMPSVMTYFDGVAYPLSPMSSGQMFDIATVGVDPGPVGFTHGMADTGGEVRIESRAPTRTLHYGASEDLATRDRSKTTLYVSGPITNSLQYRLAGQTVQGGAYRFNRVTGQSIGNANLGALRGRLAWQPDAKTDIDLIANWSMDESDATAGFILDDFSAVSHMPRDRNIYATGWSLNPAFAKLVGIAPNSIPSYDDVTWGITLKAARDLGWATLQTIGNFSQQQRHEYVDRDASAFRSGDSFFAGNSNVFSQEVSLKGRPVLDGRLEWIAGLYYNRARAFGANWFDMSDTAGYIRDSFHNQPQENFSQFATLDYHITHTVKFTFGLQHQSDTRSLVGDTVAQYYYLPSATKRAHCGADPAPCASANPFPTHGALTNQFSGKVGLSWQARPNLLLYADIARGVKPGGFTTNTTVANVQIQPFKPEWVLAYEVGFKSDFFRRRLRLNGALFWDDYHDKQMLGTLVIPGALGAYNPEGAPGTYGSYINIPHAQLWGTEFQIEANPVRGLTLSQSIGYLRGKYTDYQQVNSAAVAANFTRTGFYSPVYTNYDGADMGMPKLTLNGQVSYETRPVFRRYTLTFEGNYSYRDLQDSLQPRGSGVYVVPAYFLMGGSITLRPRNGRWFVTAYASNILNRHYIDVVPVAATTVLMGISGEPRFVGGRFGCDF</sequence>
<dbReference type="PANTHER" id="PTHR32552:SF81">
    <property type="entry name" value="TONB-DEPENDENT OUTER MEMBRANE RECEPTOR"/>
    <property type="match status" value="1"/>
</dbReference>
<feature type="domain" description="TonB-dependent receptor plug" evidence="12">
    <location>
        <begin position="95"/>
        <end position="201"/>
    </location>
</feature>
<keyword evidence="7" id="KW-0406">Ion transport</keyword>
<keyword evidence="10" id="KW-0998">Cell outer membrane</keyword>
<keyword evidence="9" id="KW-0472">Membrane</keyword>
<dbReference type="InterPro" id="IPR036942">
    <property type="entry name" value="Beta-barrel_TonB_sf"/>
</dbReference>
<keyword evidence="14" id="KW-1185">Reference proteome</keyword>
<name>A0ABZ3D2W4_9PROT</name>
<evidence type="ECO:0000313" key="13">
    <source>
        <dbReference type="EMBL" id="XAE42094.1"/>
    </source>
</evidence>
<evidence type="ECO:0000256" key="10">
    <source>
        <dbReference type="ARBA" id="ARBA00023237"/>
    </source>
</evidence>
<dbReference type="PROSITE" id="PS51257">
    <property type="entry name" value="PROKAR_LIPOPROTEIN"/>
    <property type="match status" value="1"/>
</dbReference>